<comment type="similarity">
    <text evidence="1 6">Belongs to the sigma-70 factor family. ECF subfamily.</text>
</comment>
<dbReference type="GO" id="GO:0006352">
    <property type="term" value="P:DNA-templated transcription initiation"/>
    <property type="evidence" value="ECO:0007669"/>
    <property type="project" value="InterPro"/>
</dbReference>
<accession>B8IFC0</accession>
<dbReference type="RefSeq" id="WP_015929332.1">
    <property type="nucleotide sequence ID" value="NC_011894.1"/>
</dbReference>
<dbReference type="NCBIfam" id="TIGR02937">
    <property type="entry name" value="sigma70-ECF"/>
    <property type="match status" value="1"/>
</dbReference>
<evidence type="ECO:0000256" key="2">
    <source>
        <dbReference type="ARBA" id="ARBA00023015"/>
    </source>
</evidence>
<dbReference type="Gene3D" id="1.10.1740.10">
    <property type="match status" value="1"/>
</dbReference>
<evidence type="ECO:0000313" key="9">
    <source>
        <dbReference type="EMBL" id="ACL57655.1"/>
    </source>
</evidence>
<keyword evidence="10" id="KW-1185">Reference proteome</keyword>
<keyword evidence="4 6" id="KW-0238">DNA-binding</keyword>
<sequence>MVERPLHQSPADEAELVEHARRHSPAAIRLILQQQNRRLYRIARSIVRDDSEAEDVLQEAYVRAFTRLSTFRGDARFSTWLARIVINEALGRLRHRRPTLELSAVMARMTGAQIIPFPHVSMPPDPEALMAQQEIRALLEQAIDRLPDAFRTVLVARLVEGLSTEETAELLGIRPETVKTRLHRARRLLKRDLEEQIGPVLAGAFPFAGCRCRCLTEAVLERLGLA</sequence>
<dbReference type="AlphaFoldDB" id="B8IFC0"/>
<dbReference type="Proteomes" id="UP000008207">
    <property type="component" value="Chromosome"/>
</dbReference>
<dbReference type="NCBIfam" id="NF008888">
    <property type="entry name" value="PRK11922.1"/>
    <property type="match status" value="1"/>
</dbReference>
<evidence type="ECO:0000313" key="10">
    <source>
        <dbReference type="Proteomes" id="UP000008207"/>
    </source>
</evidence>
<dbReference type="PROSITE" id="PS01063">
    <property type="entry name" value="SIGMA70_ECF"/>
    <property type="match status" value="1"/>
</dbReference>
<dbReference type="STRING" id="460265.Mnod_2697"/>
<evidence type="ECO:0000259" key="7">
    <source>
        <dbReference type="Pfam" id="PF04542"/>
    </source>
</evidence>
<evidence type="ECO:0000256" key="5">
    <source>
        <dbReference type="ARBA" id="ARBA00023163"/>
    </source>
</evidence>
<evidence type="ECO:0000259" key="8">
    <source>
        <dbReference type="Pfam" id="PF08281"/>
    </source>
</evidence>
<organism evidence="9 10">
    <name type="scientific">Methylobacterium nodulans (strain LMG 21967 / CNCM I-2342 / ORS 2060)</name>
    <dbReference type="NCBI Taxonomy" id="460265"/>
    <lineage>
        <taxon>Bacteria</taxon>
        <taxon>Pseudomonadati</taxon>
        <taxon>Pseudomonadota</taxon>
        <taxon>Alphaproteobacteria</taxon>
        <taxon>Hyphomicrobiales</taxon>
        <taxon>Methylobacteriaceae</taxon>
        <taxon>Methylobacterium</taxon>
    </lineage>
</organism>
<dbReference type="PANTHER" id="PTHR43133">
    <property type="entry name" value="RNA POLYMERASE ECF-TYPE SIGMA FACTO"/>
    <property type="match status" value="1"/>
</dbReference>
<dbReference type="InterPro" id="IPR036388">
    <property type="entry name" value="WH-like_DNA-bd_sf"/>
</dbReference>
<dbReference type="InterPro" id="IPR014284">
    <property type="entry name" value="RNA_pol_sigma-70_dom"/>
</dbReference>
<evidence type="ECO:0000256" key="4">
    <source>
        <dbReference type="ARBA" id="ARBA00023125"/>
    </source>
</evidence>
<dbReference type="Gene3D" id="1.10.10.10">
    <property type="entry name" value="Winged helix-like DNA-binding domain superfamily/Winged helix DNA-binding domain"/>
    <property type="match status" value="1"/>
</dbReference>
<dbReference type="InterPro" id="IPR000838">
    <property type="entry name" value="RNA_pol_sigma70_ECF_CS"/>
</dbReference>
<dbReference type="PANTHER" id="PTHR43133:SF51">
    <property type="entry name" value="RNA POLYMERASE SIGMA FACTOR"/>
    <property type="match status" value="1"/>
</dbReference>
<evidence type="ECO:0000256" key="3">
    <source>
        <dbReference type="ARBA" id="ARBA00023082"/>
    </source>
</evidence>
<gene>
    <name evidence="9" type="ordered locus">Mnod_2697</name>
</gene>
<evidence type="ECO:0000256" key="6">
    <source>
        <dbReference type="RuleBase" id="RU000716"/>
    </source>
</evidence>
<feature type="domain" description="RNA polymerase sigma-70 region 2" evidence="7">
    <location>
        <begin position="36"/>
        <end position="97"/>
    </location>
</feature>
<dbReference type="CDD" id="cd06171">
    <property type="entry name" value="Sigma70_r4"/>
    <property type="match status" value="1"/>
</dbReference>
<dbReference type="InterPro" id="IPR013325">
    <property type="entry name" value="RNA_pol_sigma_r2"/>
</dbReference>
<evidence type="ECO:0000256" key="1">
    <source>
        <dbReference type="ARBA" id="ARBA00010641"/>
    </source>
</evidence>
<dbReference type="InterPro" id="IPR013324">
    <property type="entry name" value="RNA_pol_sigma_r3/r4-like"/>
</dbReference>
<name>B8IFC0_METNO</name>
<dbReference type="OrthoDB" id="9780326at2"/>
<dbReference type="InterPro" id="IPR039425">
    <property type="entry name" value="RNA_pol_sigma-70-like"/>
</dbReference>
<dbReference type="GO" id="GO:0003677">
    <property type="term" value="F:DNA binding"/>
    <property type="evidence" value="ECO:0007669"/>
    <property type="project" value="UniProtKB-KW"/>
</dbReference>
<keyword evidence="2 6" id="KW-0805">Transcription regulation</keyword>
<keyword evidence="3 6" id="KW-0731">Sigma factor</keyword>
<reference evidence="9 10" key="1">
    <citation type="submission" date="2009-01" db="EMBL/GenBank/DDBJ databases">
        <title>Complete sequence of chromosome of Methylobacterium nodulans ORS 2060.</title>
        <authorList>
            <consortium name="US DOE Joint Genome Institute"/>
            <person name="Lucas S."/>
            <person name="Copeland A."/>
            <person name="Lapidus A."/>
            <person name="Glavina del Rio T."/>
            <person name="Dalin E."/>
            <person name="Tice H."/>
            <person name="Bruce D."/>
            <person name="Goodwin L."/>
            <person name="Pitluck S."/>
            <person name="Sims D."/>
            <person name="Brettin T."/>
            <person name="Detter J.C."/>
            <person name="Han C."/>
            <person name="Larimer F."/>
            <person name="Land M."/>
            <person name="Hauser L."/>
            <person name="Kyrpides N."/>
            <person name="Ivanova N."/>
            <person name="Marx C.J."/>
            <person name="Richardson P."/>
        </authorList>
    </citation>
    <scope>NUCLEOTIDE SEQUENCE [LARGE SCALE GENOMIC DNA]</scope>
    <source>
        <strain evidence="10">LMG 21967 / CNCM I-2342 / ORS 2060</strain>
    </source>
</reference>
<dbReference type="KEGG" id="mno:Mnod_2697"/>
<dbReference type="Pfam" id="PF04542">
    <property type="entry name" value="Sigma70_r2"/>
    <property type="match status" value="1"/>
</dbReference>
<feature type="domain" description="RNA polymerase sigma factor 70 region 4 type 2" evidence="8">
    <location>
        <begin position="138"/>
        <end position="189"/>
    </location>
</feature>
<dbReference type="EMBL" id="CP001349">
    <property type="protein sequence ID" value="ACL57655.1"/>
    <property type="molecule type" value="Genomic_DNA"/>
</dbReference>
<dbReference type="SUPFAM" id="SSF88946">
    <property type="entry name" value="Sigma2 domain of RNA polymerase sigma factors"/>
    <property type="match status" value="1"/>
</dbReference>
<dbReference type="eggNOG" id="COG1595">
    <property type="taxonomic scope" value="Bacteria"/>
</dbReference>
<proteinExistence type="inferred from homology"/>
<keyword evidence="5 6" id="KW-0804">Transcription</keyword>
<dbReference type="HOGENOM" id="CLU_047691_3_0_5"/>
<dbReference type="InterPro" id="IPR013249">
    <property type="entry name" value="RNA_pol_sigma70_r4_t2"/>
</dbReference>
<dbReference type="GO" id="GO:0016987">
    <property type="term" value="F:sigma factor activity"/>
    <property type="evidence" value="ECO:0007669"/>
    <property type="project" value="UniProtKB-KW"/>
</dbReference>
<dbReference type="Pfam" id="PF08281">
    <property type="entry name" value="Sigma70_r4_2"/>
    <property type="match status" value="1"/>
</dbReference>
<protein>
    <recommendedName>
        <fullName evidence="6">RNA polymerase sigma factor</fullName>
    </recommendedName>
</protein>
<dbReference type="InterPro" id="IPR007627">
    <property type="entry name" value="RNA_pol_sigma70_r2"/>
</dbReference>
<dbReference type="SUPFAM" id="SSF88659">
    <property type="entry name" value="Sigma3 and sigma4 domains of RNA polymerase sigma factors"/>
    <property type="match status" value="1"/>
</dbReference>